<dbReference type="RefSeq" id="WP_159806594.1">
    <property type="nucleotide sequence ID" value="NZ_BLJE01000002.1"/>
</dbReference>
<dbReference type="Gene3D" id="3.40.630.30">
    <property type="match status" value="1"/>
</dbReference>
<evidence type="ECO:0000256" key="2">
    <source>
        <dbReference type="ARBA" id="ARBA00023315"/>
    </source>
</evidence>
<dbReference type="InterPro" id="IPR050832">
    <property type="entry name" value="Bact_Acetyltransf"/>
</dbReference>
<name>A0A6N6JIH1_9RHOB</name>
<dbReference type="PANTHER" id="PTHR43877">
    <property type="entry name" value="AMINOALKYLPHOSPHONATE N-ACETYLTRANSFERASE-RELATED-RELATED"/>
    <property type="match status" value="1"/>
</dbReference>
<gene>
    <name evidence="4" type="ORF">KIN_20760</name>
</gene>
<evidence type="ECO:0000256" key="1">
    <source>
        <dbReference type="ARBA" id="ARBA00022679"/>
    </source>
</evidence>
<sequence length="151" mass="16548">MTLIVEAGDPLSPEALALLQAHHALMESLFPPEDNHYLDAGALTAPDIHFFIVRRSTQMLGCAALAERPSYGEVKSMFVKPEARGTGAADALMRQLEDHARMLKLPLIKLETGDTLHAAHGLYRRHGFRDCGAFGDYDEGASSVFMEKPLT</sequence>
<dbReference type="CDD" id="cd04301">
    <property type="entry name" value="NAT_SF"/>
    <property type="match status" value="1"/>
</dbReference>
<dbReference type="SUPFAM" id="SSF55729">
    <property type="entry name" value="Acyl-CoA N-acyltransferases (Nat)"/>
    <property type="match status" value="1"/>
</dbReference>
<evidence type="ECO:0000259" key="3">
    <source>
        <dbReference type="PROSITE" id="PS51186"/>
    </source>
</evidence>
<dbReference type="Pfam" id="PF00583">
    <property type="entry name" value="Acetyltransf_1"/>
    <property type="match status" value="1"/>
</dbReference>
<keyword evidence="1 4" id="KW-0808">Transferase</keyword>
<protein>
    <submittedName>
        <fullName evidence="4">N-acetyltransferase</fullName>
    </submittedName>
</protein>
<evidence type="ECO:0000313" key="4">
    <source>
        <dbReference type="EMBL" id="GFE65002.1"/>
    </source>
</evidence>
<keyword evidence="2" id="KW-0012">Acyltransferase</keyword>
<dbReference type="OrthoDB" id="9803233at2"/>
<dbReference type="AlphaFoldDB" id="A0A6N6JIH1"/>
<dbReference type="Proteomes" id="UP000436822">
    <property type="component" value="Unassembled WGS sequence"/>
</dbReference>
<dbReference type="InterPro" id="IPR016181">
    <property type="entry name" value="Acyl_CoA_acyltransferase"/>
</dbReference>
<dbReference type="PANTHER" id="PTHR43877:SF5">
    <property type="entry name" value="BLL8307 PROTEIN"/>
    <property type="match status" value="1"/>
</dbReference>
<evidence type="ECO:0000313" key="5">
    <source>
        <dbReference type="Proteomes" id="UP000436822"/>
    </source>
</evidence>
<keyword evidence="5" id="KW-1185">Reference proteome</keyword>
<dbReference type="EMBL" id="BLJE01000002">
    <property type="protein sequence ID" value="GFE65002.1"/>
    <property type="molecule type" value="Genomic_DNA"/>
</dbReference>
<dbReference type="GO" id="GO:0016747">
    <property type="term" value="F:acyltransferase activity, transferring groups other than amino-acyl groups"/>
    <property type="evidence" value="ECO:0007669"/>
    <property type="project" value="InterPro"/>
</dbReference>
<accession>A0A6N6JIH1</accession>
<organism evidence="4 5">
    <name type="scientific">Litoreibacter roseus</name>
    <dbReference type="NCBI Taxonomy" id="2601869"/>
    <lineage>
        <taxon>Bacteria</taxon>
        <taxon>Pseudomonadati</taxon>
        <taxon>Pseudomonadota</taxon>
        <taxon>Alphaproteobacteria</taxon>
        <taxon>Rhodobacterales</taxon>
        <taxon>Roseobacteraceae</taxon>
        <taxon>Litoreibacter</taxon>
    </lineage>
</organism>
<dbReference type="PROSITE" id="PS51186">
    <property type="entry name" value="GNAT"/>
    <property type="match status" value="1"/>
</dbReference>
<dbReference type="InterPro" id="IPR000182">
    <property type="entry name" value="GNAT_dom"/>
</dbReference>
<feature type="domain" description="N-acetyltransferase" evidence="3">
    <location>
        <begin position="9"/>
        <end position="151"/>
    </location>
</feature>
<comment type="caution">
    <text evidence="4">The sequence shown here is derived from an EMBL/GenBank/DDBJ whole genome shotgun (WGS) entry which is preliminary data.</text>
</comment>
<proteinExistence type="predicted"/>
<reference evidence="4 5" key="1">
    <citation type="submission" date="2019-12" db="EMBL/GenBank/DDBJ databases">
        <title>Litoreibacter badius sp. nov., a novel bacteriochlorophyll a-containing bacterium in the genus Litoreibacter.</title>
        <authorList>
            <person name="Kanamuro M."/>
            <person name="Takabe Y."/>
            <person name="Mori K."/>
            <person name="Takaichi S."/>
            <person name="Hanada S."/>
        </authorList>
    </citation>
    <scope>NUCLEOTIDE SEQUENCE [LARGE SCALE GENOMIC DNA]</scope>
    <source>
        <strain evidence="4 5">K6</strain>
    </source>
</reference>